<accession>A0ACB0I6E0</accession>
<organism evidence="1 2">
    <name type="scientific">Trifolium pratense</name>
    <name type="common">Red clover</name>
    <dbReference type="NCBI Taxonomy" id="57577"/>
    <lineage>
        <taxon>Eukaryota</taxon>
        <taxon>Viridiplantae</taxon>
        <taxon>Streptophyta</taxon>
        <taxon>Embryophyta</taxon>
        <taxon>Tracheophyta</taxon>
        <taxon>Spermatophyta</taxon>
        <taxon>Magnoliopsida</taxon>
        <taxon>eudicotyledons</taxon>
        <taxon>Gunneridae</taxon>
        <taxon>Pentapetalae</taxon>
        <taxon>rosids</taxon>
        <taxon>fabids</taxon>
        <taxon>Fabales</taxon>
        <taxon>Fabaceae</taxon>
        <taxon>Papilionoideae</taxon>
        <taxon>50 kb inversion clade</taxon>
        <taxon>NPAAA clade</taxon>
        <taxon>Hologalegina</taxon>
        <taxon>IRL clade</taxon>
        <taxon>Trifolieae</taxon>
        <taxon>Trifolium</taxon>
    </lineage>
</organism>
<protein>
    <submittedName>
        <fullName evidence="1">Uncharacterized protein</fullName>
    </submittedName>
</protein>
<gene>
    <name evidence="1" type="ORF">MILVUS5_LOCUS29</name>
</gene>
<evidence type="ECO:0000313" key="2">
    <source>
        <dbReference type="Proteomes" id="UP001177021"/>
    </source>
</evidence>
<dbReference type="EMBL" id="CASHSV030000001">
    <property type="protein sequence ID" value="CAJ2627622.1"/>
    <property type="molecule type" value="Genomic_DNA"/>
</dbReference>
<comment type="caution">
    <text evidence="1">The sequence shown here is derived from an EMBL/GenBank/DDBJ whole genome shotgun (WGS) entry which is preliminary data.</text>
</comment>
<dbReference type="Proteomes" id="UP001177021">
    <property type="component" value="Unassembled WGS sequence"/>
</dbReference>
<name>A0ACB0I6E0_TRIPR</name>
<evidence type="ECO:0000313" key="1">
    <source>
        <dbReference type="EMBL" id="CAJ2627622.1"/>
    </source>
</evidence>
<reference evidence="1" key="1">
    <citation type="submission" date="2023-10" db="EMBL/GenBank/DDBJ databases">
        <authorList>
            <person name="Rodriguez Cubillos JULIANA M."/>
            <person name="De Vega J."/>
        </authorList>
    </citation>
    <scope>NUCLEOTIDE SEQUENCE</scope>
</reference>
<sequence>MAGNPPPPPPVVPERTLGDYGQRNNGELANLGFQPRNHVSFDIKNSVLSALKENQYSGAGTQCPNLHLEHFYEACDYTDPPGVSESDKRLRLFKYSLTGRAKDWLDTIPPNTITTWQELEMKFMDSHTQMQHFTQGLRAQTRMFLDASAGGSLKNKNQTQARELVESMAQNEYRVENDRGAKKKAGMLELDTQTALLAQSTLMNSQMAAVLKHLTSTPNSQMPVMAANEVKCDFCGQGHANGQCFPKGSEEAKYLANFKRNNPKYDPYSNTYNPGWRDHPNFGWGGNQNSNQSQQQSSSQNSQQRRPSQLEDTLTQFIKVTQGNFEPMKVSQDQMKANQDIANKNHEASFKNLETQVGQLSRQFAATQNNGFEGSTKDNPRNESCKAINLRNRVVPSPEIVTKKKSESSVEGVKEKNNVEGEVENENEGEVENELEKMIEIEKEELVEDEKDKRIEKENDEKLVEKRGKGVEEKEMLEQMPVYAKFMKELMTKKRKPLDDDTVEMTEECSAIIQKKLPQKKKDPGSFTIPCSIGNISVGRALCDLGASINLMPLSMMKKIPGAVAKPTKMQLSLADRSIVHPYGVLHDVLVRVAEFVFPADFVILDMEDDADVEPLLLGRPFLATGRALIDVEMGELMLRTHGEQVMFNVFKAMKHHDDEPQCFKIDVIEEVAEDVLIEETPSFPLERVIVNSIDDLEEEWDKEIEICLRQLESCKEEEAQKDFENVYVVEEKASGKEDLKVTIPELKELPPHLKYVFLGEDASQPAIISSRLSSLEAEKLTRVLRENKEAMGWSISDLKGISPGFCMHKIKMEDEYKPVVQPQRRLNPTMKEVVKKEVLKLLEAGMIYQISDSAWVSHVHVVPKKGGMIVVRNEKNELIPTRTVTGWRMCIDYRRLNSATRKDHFPLPFMDQMLERLAGQAYYCFLDGYSGYNQIVVDPEDQEKTAFTCPFGVFAYRKMPFGLCNAPATFQRCMLSIFADMMEDTIEVFMDDFSVFGKSFDKCLANLNAVLKRCISTNLVLNWEKCHFMVKEGIVLGHKISSKGIQVDQAKIEVIKELPPPVNVKGVRSFLGHAGFYRRFIKDFSKIAKPLSNLLMKENEFKFDDECLNAFVVIKEKLITAPIIVAPNWDLPFELMCDASDYAVGAVLGQRHAKFFHAIYYASKVLNENQINYTTTEKELLAIVFALEKFRSYLIGSKVVVFSDHSALKYLLTKGDSKPRLLRWVLLLQEFDLEIKDKKGVENVVAVAIFLQVHRCSEKRRVAQTPTLSPSPSPPPSPPREQSPPPPPPVVTEIPRSRFVRQTAFTRYQTLQNKDFKPERRLTDEVLAYPLIEAEFRNRHWYEFNFCLRSGNRTMALEFLSNAWRVKNVSPRIAKVRGVDVDYSPEAINRVFHFIVPEFCVLKHRRENRATMASDKREALKSQLTAPGSVWVRPSRQLPPQRFKTAHLLDIPRIWAEFWLNNVEPSGNNSEIAMDVGLALQAILLGEDIDLGTILSDDLASLIQKDPGSYSLTHLCLITKLCLDQNVAAFNDDHIEEPRKVTTAFVRDVRRKTFGKTFIPFADVDDVMDYTVEGGGEEREENVENMMHHDMPQAPEMESFPAPQFDANVLADMVWKMDMSTQQGIDMADHYDTSSALWQESMRYREQVPAYFYPRYPTMHDFDEAYNQRVRSMAATHEVNRATYIRQRRAAGLPDEGGSSSMQFPGNLPRFDHDHNMPEQD</sequence>
<proteinExistence type="predicted"/>
<keyword evidence="2" id="KW-1185">Reference proteome</keyword>